<dbReference type="GeneID" id="128315752"/>
<feature type="region of interest" description="Disordered" evidence="1">
    <location>
        <begin position="45"/>
        <end position="79"/>
    </location>
</feature>
<dbReference type="RefSeq" id="XP_053079297.1">
    <property type="nucleotide sequence ID" value="XM_053223322.1"/>
</dbReference>
<dbReference type="Proteomes" id="UP001652583">
    <property type="component" value="Chromosome B2"/>
</dbReference>
<name>A0ABM3Q5U2_ACIJB</name>
<organism evidence="2 3">
    <name type="scientific">Acinonyx jubatus</name>
    <name type="common">Cheetah</name>
    <dbReference type="NCBI Taxonomy" id="32536"/>
    <lineage>
        <taxon>Eukaryota</taxon>
        <taxon>Metazoa</taxon>
        <taxon>Chordata</taxon>
        <taxon>Craniata</taxon>
        <taxon>Vertebrata</taxon>
        <taxon>Euteleostomi</taxon>
        <taxon>Mammalia</taxon>
        <taxon>Eutheria</taxon>
        <taxon>Laurasiatheria</taxon>
        <taxon>Carnivora</taxon>
        <taxon>Feliformia</taxon>
        <taxon>Felidae</taxon>
        <taxon>Felinae</taxon>
        <taxon>Acinonyx</taxon>
    </lineage>
</organism>
<evidence type="ECO:0000313" key="2">
    <source>
        <dbReference type="Proteomes" id="UP001652583"/>
    </source>
</evidence>
<reference evidence="3" key="1">
    <citation type="submission" date="2025-08" db="UniProtKB">
        <authorList>
            <consortium name="RefSeq"/>
        </authorList>
    </citation>
    <scope>IDENTIFICATION</scope>
    <source>
        <tissue evidence="3">Blood</tissue>
    </source>
</reference>
<keyword evidence="2" id="KW-1185">Reference proteome</keyword>
<feature type="region of interest" description="Disordered" evidence="1">
    <location>
        <begin position="300"/>
        <end position="381"/>
    </location>
</feature>
<gene>
    <name evidence="3" type="primary">LOC128315752</name>
</gene>
<feature type="compositionally biased region" description="Polar residues" evidence="1">
    <location>
        <begin position="93"/>
        <end position="103"/>
    </location>
</feature>
<evidence type="ECO:0000256" key="1">
    <source>
        <dbReference type="SAM" id="MobiDB-lite"/>
    </source>
</evidence>
<protein>
    <submittedName>
        <fullName evidence="3">Uncharacterized protein LOC128315752</fullName>
    </submittedName>
</protein>
<sequence>MFSNVAGHWNHLTVTNRKPLVLGAHEEILIHETWTFTKLPGDADMRSELRPSADRAGASPSPAPFPRGVSSRPRSTEQTGLRLSVVESADWQRVSQPRISTTAPPRGLVRVPRTQPVPACQGPMKRASASTGKSSLHRPSRTASDRPRSCHASENLSASLLDFSVLYLWSEPGRPASSGGLASSPSLSSPYRAGVTTLRVNSLAFSIPTTVPEGHPSPPIHAGRFPLASLPGHGASLLPLRQDEVAKKGWASWVGRELQEQLGVEVSFSGRSSPPSSLVGERGSPQSQLWNVAFLRAEAGSSRRRPTPGEGGVCVTPTPYPEPGRREAHRQLRPTPGPARTTALHGGFPPPPCVRPSSPQLQDSQTRGGRRPPGSSTGSQN</sequence>
<feature type="compositionally biased region" description="Low complexity" evidence="1">
    <location>
        <begin position="355"/>
        <end position="381"/>
    </location>
</feature>
<evidence type="ECO:0000313" key="3">
    <source>
        <dbReference type="RefSeq" id="XP_053079297.1"/>
    </source>
</evidence>
<proteinExistence type="predicted"/>
<feature type="region of interest" description="Disordered" evidence="1">
    <location>
        <begin position="92"/>
        <end position="151"/>
    </location>
</feature>
<accession>A0ABM3Q5U2</accession>